<dbReference type="PaxDb" id="35128-Thaps11700"/>
<dbReference type="Proteomes" id="UP000001449">
    <property type="component" value="Chromosome 22"/>
</dbReference>
<keyword evidence="4" id="KW-1185">Reference proteome</keyword>
<accession>B8CFB1</accession>
<dbReference type="InterPro" id="IPR023393">
    <property type="entry name" value="START-like_dom_sf"/>
</dbReference>
<dbReference type="CDD" id="cd00177">
    <property type="entry name" value="START"/>
    <property type="match status" value="1"/>
</dbReference>
<dbReference type="GeneID" id="7449483"/>
<feature type="region of interest" description="Disordered" evidence="1">
    <location>
        <begin position="250"/>
        <end position="372"/>
    </location>
</feature>
<reference evidence="3 4" key="1">
    <citation type="journal article" date="2004" name="Science">
        <title>The genome of the diatom Thalassiosira pseudonana: ecology, evolution, and metabolism.</title>
        <authorList>
            <person name="Armbrust E.V."/>
            <person name="Berges J.A."/>
            <person name="Bowler C."/>
            <person name="Green B.R."/>
            <person name="Martinez D."/>
            <person name="Putnam N.H."/>
            <person name="Zhou S."/>
            <person name="Allen A.E."/>
            <person name="Apt K.E."/>
            <person name="Bechner M."/>
            <person name="Brzezinski M.A."/>
            <person name="Chaal B.K."/>
            <person name="Chiovitti A."/>
            <person name="Davis A.K."/>
            <person name="Demarest M.S."/>
            <person name="Detter J.C."/>
            <person name="Glavina T."/>
            <person name="Goodstein D."/>
            <person name="Hadi M.Z."/>
            <person name="Hellsten U."/>
            <person name="Hildebrand M."/>
            <person name="Jenkins B.D."/>
            <person name="Jurka J."/>
            <person name="Kapitonov V.V."/>
            <person name="Kroger N."/>
            <person name="Lau W.W."/>
            <person name="Lane T.W."/>
            <person name="Larimer F.W."/>
            <person name="Lippmeier J.C."/>
            <person name="Lucas S."/>
            <person name="Medina M."/>
            <person name="Montsant A."/>
            <person name="Obornik M."/>
            <person name="Parker M.S."/>
            <person name="Palenik B."/>
            <person name="Pazour G.J."/>
            <person name="Richardson P.M."/>
            <person name="Rynearson T.A."/>
            <person name="Saito M.A."/>
            <person name="Schwartz D.C."/>
            <person name="Thamatrakoln K."/>
            <person name="Valentin K."/>
            <person name="Vardi A."/>
            <person name="Wilkerson F.P."/>
            <person name="Rokhsar D.S."/>
        </authorList>
    </citation>
    <scope>NUCLEOTIDE SEQUENCE [LARGE SCALE GENOMIC DNA]</scope>
    <source>
        <strain evidence="3 4">CCMP1335</strain>
    </source>
</reference>
<dbReference type="PANTHER" id="PTHR19308">
    <property type="entry name" value="PHOSPHATIDYLCHOLINE TRANSFER PROTEIN"/>
    <property type="match status" value="1"/>
</dbReference>
<sequence>MSFSQSSVLPSLKNDGLSIGSPLWDIKQQWQSRLVTGVESLWNGSRGLLRGDGDGAAWDVPVEALDGGGHTAIFSQQEEQSPHSNDHQSPSMQCFPECNQHPHVTEYPSSQECSPPIPSPSNKMMRRRQQFMHCLSQSLMQSLLSPIDHHSFKARVSIRGGEINTDNNGESILVRAMSGVKSLTCTIFPEFNGNVVEPRGRIPHLEQRHNDAVINSSITTRSKNKKRSTKRRKNNTGFYYGIREDVLTLPENSGSERKSAVSPSFGELIPRKPSTKSTTPPSRESTATGAIEGEEQDAKGDGAAVGVPNVDEGDRSSDGGVALKKEKPPLLEQQQPKPQPKMPSKGPPTRFNKKMENKRQLKEPKSSAKNAPGLSEIFDETLLELREMKDEIIALREELRAVKDRLRREKEEETKEQPKWWQGRQSKDEEQPTESEQMEEELYPLLSIEEQPEESASTTLDLPKRLGQREFEQIGRNIESWASKLLFEEERAGDGWKTISCNSFVKKKFNKDGRTEVYLKWLPDSREEYVDKDNAEQEYPCIKCYSTIDAPMDQVCAFLANEKTVPQYNELVEDHADVEVITPHSKITWTLMPKVLFVKPRDFVTFCSHRWKRDGTQVIVNQACDHEDVPGNMVEGEGDVTRGFALRGANFISKDPDDPHKTRITILAHANPGGGLPQWALNTAVNAAVQIEPFKLFYSINEGASNYKESASFSPQTTTMNSLPGRSTKPAGMAQMGYAYFWPQGGGPKEATSQSDPWMNSVDGEEEYATEVLEDDDEELKLNGILREDMNELLDNEDSELWLRELTLSDLGVVGIVSSVIMLLLSRVTPAAFTSASSWARRSSSSSTFWTTVGDESRLDNRCLDDMIYNDACVN</sequence>
<dbReference type="RefSeq" id="XP_002294988.1">
    <property type="nucleotide sequence ID" value="XM_002294952.1"/>
</dbReference>
<dbReference type="InterPro" id="IPR002913">
    <property type="entry name" value="START_lipid-bd_dom"/>
</dbReference>
<dbReference type="InterPro" id="IPR051213">
    <property type="entry name" value="START_lipid_transfer"/>
</dbReference>
<dbReference type="Pfam" id="PF01852">
    <property type="entry name" value="START"/>
    <property type="match status" value="1"/>
</dbReference>
<evidence type="ECO:0000313" key="3">
    <source>
        <dbReference type="EMBL" id="EED87768.1"/>
    </source>
</evidence>
<evidence type="ECO:0000259" key="2">
    <source>
        <dbReference type="PROSITE" id="PS50848"/>
    </source>
</evidence>
<feature type="domain" description="START" evidence="2">
    <location>
        <begin position="494"/>
        <end position="709"/>
    </location>
</feature>
<feature type="region of interest" description="Disordered" evidence="1">
    <location>
        <begin position="406"/>
        <end position="440"/>
    </location>
</feature>
<name>B8CFB1_THAPS</name>
<gene>
    <name evidence="3" type="ORF">THAPSDRAFT_11700</name>
</gene>
<dbReference type="EMBL" id="CM000653">
    <property type="protein sequence ID" value="EED87768.1"/>
    <property type="molecule type" value="Genomic_DNA"/>
</dbReference>
<feature type="compositionally biased region" description="Basic and acidic residues" evidence="1">
    <location>
        <begin position="353"/>
        <end position="366"/>
    </location>
</feature>
<feature type="compositionally biased region" description="Basic and acidic residues" evidence="1">
    <location>
        <begin position="406"/>
        <end position="418"/>
    </location>
</feature>
<feature type="compositionally biased region" description="Low complexity" evidence="1">
    <location>
        <begin position="271"/>
        <end position="286"/>
    </location>
</feature>
<dbReference type="SUPFAM" id="SSF55961">
    <property type="entry name" value="Bet v1-like"/>
    <property type="match status" value="1"/>
</dbReference>
<feature type="compositionally biased region" description="Acidic residues" evidence="1">
    <location>
        <begin position="431"/>
        <end position="440"/>
    </location>
</feature>
<reference evidence="3 4" key="2">
    <citation type="journal article" date="2008" name="Nature">
        <title>The Phaeodactylum genome reveals the evolutionary history of diatom genomes.</title>
        <authorList>
            <person name="Bowler C."/>
            <person name="Allen A.E."/>
            <person name="Badger J.H."/>
            <person name="Grimwood J."/>
            <person name="Jabbari K."/>
            <person name="Kuo A."/>
            <person name="Maheswari U."/>
            <person name="Martens C."/>
            <person name="Maumus F."/>
            <person name="Otillar R.P."/>
            <person name="Rayko E."/>
            <person name="Salamov A."/>
            <person name="Vandepoele K."/>
            <person name="Beszteri B."/>
            <person name="Gruber A."/>
            <person name="Heijde M."/>
            <person name="Katinka M."/>
            <person name="Mock T."/>
            <person name="Valentin K."/>
            <person name="Verret F."/>
            <person name="Berges J.A."/>
            <person name="Brownlee C."/>
            <person name="Cadoret J.P."/>
            <person name="Chiovitti A."/>
            <person name="Choi C.J."/>
            <person name="Coesel S."/>
            <person name="De Martino A."/>
            <person name="Detter J.C."/>
            <person name="Durkin C."/>
            <person name="Falciatore A."/>
            <person name="Fournet J."/>
            <person name="Haruta M."/>
            <person name="Huysman M.J."/>
            <person name="Jenkins B.D."/>
            <person name="Jiroutova K."/>
            <person name="Jorgensen R.E."/>
            <person name="Joubert Y."/>
            <person name="Kaplan A."/>
            <person name="Kroger N."/>
            <person name="Kroth P.G."/>
            <person name="La Roche J."/>
            <person name="Lindquist E."/>
            <person name="Lommer M."/>
            <person name="Martin-Jezequel V."/>
            <person name="Lopez P.J."/>
            <person name="Lucas S."/>
            <person name="Mangogna M."/>
            <person name="McGinnis K."/>
            <person name="Medlin L.K."/>
            <person name="Montsant A."/>
            <person name="Oudot-Le Secq M.P."/>
            <person name="Napoli C."/>
            <person name="Obornik M."/>
            <person name="Parker M.S."/>
            <person name="Petit J.L."/>
            <person name="Porcel B.M."/>
            <person name="Poulsen N."/>
            <person name="Robison M."/>
            <person name="Rychlewski L."/>
            <person name="Rynearson T.A."/>
            <person name="Schmutz J."/>
            <person name="Shapiro H."/>
            <person name="Siaut M."/>
            <person name="Stanley M."/>
            <person name="Sussman M.R."/>
            <person name="Taylor A.R."/>
            <person name="Vardi A."/>
            <person name="von Dassow P."/>
            <person name="Vyverman W."/>
            <person name="Willis A."/>
            <person name="Wyrwicz L.S."/>
            <person name="Rokhsar D.S."/>
            <person name="Weissenbach J."/>
            <person name="Armbrust E.V."/>
            <person name="Green B.R."/>
            <person name="Van de Peer Y."/>
            <person name="Grigoriev I.V."/>
        </authorList>
    </citation>
    <scope>NUCLEOTIDE SEQUENCE [LARGE SCALE GENOMIC DNA]</scope>
    <source>
        <strain evidence="3 4">CCMP1335</strain>
    </source>
</reference>
<dbReference type="Gene3D" id="3.30.530.20">
    <property type="match status" value="1"/>
</dbReference>
<proteinExistence type="predicted"/>
<dbReference type="InParanoid" id="B8CFB1"/>
<dbReference type="GO" id="GO:0005737">
    <property type="term" value="C:cytoplasm"/>
    <property type="evidence" value="ECO:0007669"/>
    <property type="project" value="UniProtKB-ARBA"/>
</dbReference>
<feature type="compositionally biased region" description="Basic and acidic residues" evidence="1">
    <location>
        <begin position="312"/>
        <end position="329"/>
    </location>
</feature>
<feature type="region of interest" description="Disordered" evidence="1">
    <location>
        <begin position="76"/>
        <end position="97"/>
    </location>
</feature>
<dbReference type="HOGENOM" id="CLU_328613_0_0_1"/>
<dbReference type="GO" id="GO:0008289">
    <property type="term" value="F:lipid binding"/>
    <property type="evidence" value="ECO:0007669"/>
    <property type="project" value="InterPro"/>
</dbReference>
<dbReference type="eggNOG" id="ENOG502TFHQ">
    <property type="taxonomic scope" value="Eukaryota"/>
</dbReference>
<dbReference type="AlphaFoldDB" id="B8CFB1"/>
<evidence type="ECO:0000256" key="1">
    <source>
        <dbReference type="SAM" id="MobiDB-lite"/>
    </source>
</evidence>
<dbReference type="PANTHER" id="PTHR19308:SF56">
    <property type="entry name" value="START DOMAIN-CONTAINING PROTEIN"/>
    <property type="match status" value="1"/>
</dbReference>
<organism evidence="3 4">
    <name type="scientific">Thalassiosira pseudonana</name>
    <name type="common">Marine diatom</name>
    <name type="synonym">Cyclotella nana</name>
    <dbReference type="NCBI Taxonomy" id="35128"/>
    <lineage>
        <taxon>Eukaryota</taxon>
        <taxon>Sar</taxon>
        <taxon>Stramenopiles</taxon>
        <taxon>Ochrophyta</taxon>
        <taxon>Bacillariophyta</taxon>
        <taxon>Coscinodiscophyceae</taxon>
        <taxon>Thalassiosirophycidae</taxon>
        <taxon>Thalassiosirales</taxon>
        <taxon>Thalassiosiraceae</taxon>
        <taxon>Thalassiosira</taxon>
    </lineage>
</organism>
<evidence type="ECO:0000313" key="4">
    <source>
        <dbReference type="Proteomes" id="UP000001449"/>
    </source>
</evidence>
<dbReference type="PROSITE" id="PS50848">
    <property type="entry name" value="START"/>
    <property type="match status" value="1"/>
</dbReference>
<protein>
    <recommendedName>
        <fullName evidence="2">START domain-containing protein</fullName>
    </recommendedName>
</protein>
<dbReference type="KEGG" id="tps:THAPSDRAFT_11700"/>